<dbReference type="NCBIfam" id="TIGR03696">
    <property type="entry name" value="Rhs_assc_core"/>
    <property type="match status" value="1"/>
</dbReference>
<keyword evidence="1" id="KW-0812">Transmembrane</keyword>
<sequence length="358" mass="37545">MYDPVLGRMLSPDNYIQELTSTQSYNRYSYAFNNPLAYTDPSGHLVFWDNVILGAFTGAYNLLSNLGNIKSFEQGLGFFGVGFASGFVAGYGQIALSGAILSGGNAALGGASFDQIVTNASLGAVTSIAGSTLATAIAPMVSPIIPQVASPLVRSAATNMITGAAVGGTLGGIGSAISGRNFWGGVGSGAATGAAGGLGVGLAKGFVDARRWGVSPWTGKTLTQYATTEFPNINTGDFGGGNRYSIELPSYRNSAAKTGTQGGLNLFKFGKPTTTTAEGWKTGDRMLKMYDQGSPKLNWKQNSGFLRREMHSGNPIFDSYRYPNGQQIPTGGFLNAERKLLESRGWIYNPSTGAYHLP</sequence>
<proteinExistence type="predicted"/>
<organism evidence="2 3">
    <name type="scientific">Ravibacter arvi</name>
    <dbReference type="NCBI Taxonomy" id="2051041"/>
    <lineage>
        <taxon>Bacteria</taxon>
        <taxon>Pseudomonadati</taxon>
        <taxon>Bacteroidota</taxon>
        <taxon>Cytophagia</taxon>
        <taxon>Cytophagales</taxon>
        <taxon>Spirosomataceae</taxon>
        <taxon>Ravibacter</taxon>
    </lineage>
</organism>
<evidence type="ECO:0008006" key="4">
    <source>
        <dbReference type="Google" id="ProtNLM"/>
    </source>
</evidence>
<protein>
    <recommendedName>
        <fullName evidence="4">RHS repeat-associated core domain-containing protein</fullName>
    </recommendedName>
</protein>
<dbReference type="InterPro" id="IPR022385">
    <property type="entry name" value="Rhs_assc_core"/>
</dbReference>
<feature type="transmembrane region" description="Helical" evidence="1">
    <location>
        <begin position="75"/>
        <end position="96"/>
    </location>
</feature>
<keyword evidence="3" id="KW-1185">Reference proteome</keyword>
<evidence type="ECO:0000313" key="3">
    <source>
        <dbReference type="Proteomes" id="UP001501508"/>
    </source>
</evidence>
<name>A0ABP8LWU9_9BACT</name>
<keyword evidence="1" id="KW-1133">Transmembrane helix</keyword>
<evidence type="ECO:0000313" key="2">
    <source>
        <dbReference type="EMBL" id="GAA4439043.1"/>
    </source>
</evidence>
<dbReference type="Proteomes" id="UP001501508">
    <property type="component" value="Unassembled WGS sequence"/>
</dbReference>
<dbReference type="Gene3D" id="2.180.10.10">
    <property type="entry name" value="RHS repeat-associated core"/>
    <property type="match status" value="1"/>
</dbReference>
<comment type="caution">
    <text evidence="2">The sequence shown here is derived from an EMBL/GenBank/DDBJ whole genome shotgun (WGS) entry which is preliminary data.</text>
</comment>
<keyword evidence="1" id="KW-0472">Membrane</keyword>
<gene>
    <name evidence="2" type="ORF">GCM10023091_20670</name>
</gene>
<evidence type="ECO:0000256" key="1">
    <source>
        <dbReference type="SAM" id="Phobius"/>
    </source>
</evidence>
<feature type="transmembrane region" description="Helical" evidence="1">
    <location>
        <begin position="45"/>
        <end position="63"/>
    </location>
</feature>
<dbReference type="EMBL" id="BAABEY010000020">
    <property type="protein sequence ID" value="GAA4439043.1"/>
    <property type="molecule type" value="Genomic_DNA"/>
</dbReference>
<accession>A0ABP8LWU9</accession>
<reference evidence="3" key="1">
    <citation type="journal article" date="2019" name="Int. J. Syst. Evol. Microbiol.">
        <title>The Global Catalogue of Microorganisms (GCM) 10K type strain sequencing project: providing services to taxonomists for standard genome sequencing and annotation.</title>
        <authorList>
            <consortium name="The Broad Institute Genomics Platform"/>
            <consortium name="The Broad Institute Genome Sequencing Center for Infectious Disease"/>
            <person name="Wu L."/>
            <person name="Ma J."/>
        </authorList>
    </citation>
    <scope>NUCLEOTIDE SEQUENCE [LARGE SCALE GENOMIC DNA]</scope>
    <source>
        <strain evidence="3">JCM 31920</strain>
    </source>
</reference>